<gene>
    <name evidence="2" type="ORF">SAMN02982927_03412</name>
</gene>
<organism evidence="2 3">
    <name type="scientific">Sporolactobacillus nakayamae</name>
    <dbReference type="NCBI Taxonomy" id="269670"/>
    <lineage>
        <taxon>Bacteria</taxon>
        <taxon>Bacillati</taxon>
        <taxon>Bacillota</taxon>
        <taxon>Bacilli</taxon>
        <taxon>Bacillales</taxon>
        <taxon>Sporolactobacillaceae</taxon>
        <taxon>Sporolactobacillus</taxon>
    </lineage>
</organism>
<reference evidence="3" key="1">
    <citation type="submission" date="2016-10" db="EMBL/GenBank/DDBJ databases">
        <authorList>
            <person name="Varghese N."/>
            <person name="Submissions S."/>
        </authorList>
    </citation>
    <scope>NUCLEOTIDE SEQUENCE [LARGE SCALE GENOMIC DNA]</scope>
    <source>
        <strain evidence="3">ATCC 700379</strain>
    </source>
</reference>
<proteinExistence type="predicted"/>
<sequence length="201" mass="22645">MCGRRKSKDKKTLNVSENTAFGSSNEKDPAWAQYYAHFNKNYSGVFKKVETQNSKTASADTQQRSDNRTKSATNSGSGYSGIWSNTKKNFNAYYRNQFTDHGPTEPIQNVTIEMPVYNVVRISIESILGNRQAPATMNHTVAIDLKGRGQFHFVDSFHNQGGIAKFQLKDNKVYYEIHYSIKPKNPSIPEGTHVLSLRRGG</sequence>
<keyword evidence="3" id="KW-1185">Reference proteome</keyword>
<protein>
    <submittedName>
        <fullName evidence="2">Uncharacterized protein</fullName>
    </submittedName>
</protein>
<evidence type="ECO:0000313" key="3">
    <source>
        <dbReference type="Proteomes" id="UP000198752"/>
    </source>
</evidence>
<feature type="region of interest" description="Disordered" evidence="1">
    <location>
        <begin position="53"/>
        <end position="78"/>
    </location>
</feature>
<dbReference type="EMBL" id="FOOY01000035">
    <property type="protein sequence ID" value="SFG96593.1"/>
    <property type="molecule type" value="Genomic_DNA"/>
</dbReference>
<dbReference type="RefSeq" id="WP_093674737.1">
    <property type="nucleotide sequence ID" value="NZ_FOOY01000035.1"/>
</dbReference>
<evidence type="ECO:0000313" key="2">
    <source>
        <dbReference type="EMBL" id="SFG96593.1"/>
    </source>
</evidence>
<accession>A0A1I2W5E8</accession>
<evidence type="ECO:0000256" key="1">
    <source>
        <dbReference type="SAM" id="MobiDB-lite"/>
    </source>
</evidence>
<name>A0A1I2W5E8_9BACL</name>
<dbReference type="Proteomes" id="UP000198752">
    <property type="component" value="Unassembled WGS sequence"/>
</dbReference>
<dbReference type="AlphaFoldDB" id="A0A1I2W5E8"/>
<dbReference type="STRING" id="269670.SAMN02982927_03412"/>
<feature type="compositionally biased region" description="Polar residues" evidence="1">
    <location>
        <begin position="53"/>
        <end position="62"/>
    </location>
</feature>